<dbReference type="Pfam" id="PF02785">
    <property type="entry name" value="Biotin_carb_C"/>
    <property type="match status" value="1"/>
</dbReference>
<evidence type="ECO:0000256" key="3">
    <source>
        <dbReference type="ARBA" id="ARBA00011750"/>
    </source>
</evidence>
<keyword evidence="13" id="KW-0444">Lipid biosynthesis</keyword>
<feature type="domain" description="Biotin carboxylation" evidence="15">
    <location>
        <begin position="1"/>
        <end position="444"/>
    </location>
</feature>
<dbReference type="OrthoDB" id="9807469at2"/>
<evidence type="ECO:0000256" key="7">
    <source>
        <dbReference type="ARBA" id="ARBA00022741"/>
    </source>
</evidence>
<keyword evidence="10 13" id="KW-0092">Biotin</keyword>
<keyword evidence="8 12" id="KW-0067">ATP-binding</keyword>
<dbReference type="NCBIfam" id="NF006367">
    <property type="entry name" value="PRK08591.1"/>
    <property type="match status" value="1"/>
</dbReference>
<dbReference type="InterPro" id="IPR016185">
    <property type="entry name" value="PreATP-grasp_dom_sf"/>
</dbReference>
<dbReference type="PANTHER" id="PTHR48095:SF2">
    <property type="entry name" value="BIOTIN CARBOXYLASE, CHLOROPLASTIC"/>
    <property type="match status" value="1"/>
</dbReference>
<keyword evidence="7 12" id="KW-0547">Nucleotide-binding</keyword>
<dbReference type="FunFam" id="3.30.1490.20:FF:000018">
    <property type="entry name" value="Biotin carboxylase"/>
    <property type="match status" value="1"/>
</dbReference>
<keyword evidence="13" id="KW-0443">Lipid metabolism</keyword>
<dbReference type="GO" id="GO:0006633">
    <property type="term" value="P:fatty acid biosynthetic process"/>
    <property type="evidence" value="ECO:0007669"/>
    <property type="project" value="UniProtKB-KW"/>
</dbReference>
<evidence type="ECO:0000313" key="18">
    <source>
        <dbReference type="Proteomes" id="UP000029646"/>
    </source>
</evidence>
<reference evidence="16 18" key="1">
    <citation type="journal article" date="2014" name="Genome Announc.">
        <title>Draft Genome Sequence of Marine Flavobacterium Jejuia pallidilutea Strain 11shimoA1 and Pigmentation Mutants.</title>
        <authorList>
            <person name="Takatani N."/>
            <person name="Nakanishi M."/>
            <person name="Meirelles P."/>
            <person name="Mino S."/>
            <person name="Suda W."/>
            <person name="Oshima K."/>
            <person name="Hattori M."/>
            <person name="Ohkuma M."/>
            <person name="Hosokawa M."/>
            <person name="Miyashita K."/>
            <person name="Thompson F.L."/>
            <person name="Niwa A."/>
            <person name="Sawabe T."/>
            <person name="Sawabe T."/>
        </authorList>
    </citation>
    <scope>NUCLEOTIDE SEQUENCE [LARGE SCALE GENOMIC DNA]</scope>
    <source>
        <strain evidence="16">JCM 19302</strain>
        <strain evidence="18">JCM19302</strain>
    </source>
</reference>
<evidence type="ECO:0000256" key="9">
    <source>
        <dbReference type="ARBA" id="ARBA00022842"/>
    </source>
</evidence>
<dbReference type="UniPathway" id="UPA00655">
    <property type="reaction ID" value="UER00711"/>
</dbReference>
<dbReference type="PROSITE" id="PS00867">
    <property type="entry name" value="CPSASE_2"/>
    <property type="match status" value="1"/>
</dbReference>
<keyword evidence="13" id="KW-0276">Fatty acid metabolism</keyword>
<dbReference type="InterPro" id="IPR011761">
    <property type="entry name" value="ATP-grasp"/>
</dbReference>
<sequence>MFKKILIANRGEIALRVIRTCKEMGIKTVAVYSTADAESLHVKFADEAVCIGPPSSTDSYLKMSNVISAAEITNADAIHPGYGFLSENAKFSEICEEHGIKFIGASAEMIDRMGDKSNAKATMKAAGVPCVPGSDGIIETFEECKKIAKKTGYPVMLKASAGGGGKGMRAVWKEEDLKEAWDSARQESKAAFGNNDMYMEKLIEEPRHIEIQIVGDSRGKACHLSERDCSIQRRHQKLTEEVPSPFMTPQLRKKMGAAAVKAAEYIKYEGAGTIEFLVDKHRNFYFMEMNTRIQVEHPITEQVIDFDLIREQILVAAGVPISGKNYDPKLHSIECRINAEDPYNGFRPSPGKITTLHAPGGHGVRLDTHVYAGYTIPPNYDSMIAKLITTAQTREEAINKMKRALDEFVIEGIKTTIPFHRQLMDHPDYLAGNYTTKFMEDFKMQKQVEE</sequence>
<evidence type="ECO:0000259" key="15">
    <source>
        <dbReference type="PROSITE" id="PS50979"/>
    </source>
</evidence>
<dbReference type="InterPro" id="IPR005482">
    <property type="entry name" value="Biotin_COase_C"/>
</dbReference>
<dbReference type="SMART" id="SM00878">
    <property type="entry name" value="Biotin_carb_C"/>
    <property type="match status" value="1"/>
</dbReference>
<evidence type="ECO:0000256" key="4">
    <source>
        <dbReference type="ARBA" id="ARBA00013263"/>
    </source>
</evidence>
<dbReference type="InterPro" id="IPR004549">
    <property type="entry name" value="Acetyl_CoA_COase_biotin_COase"/>
</dbReference>
<dbReference type="EMBL" id="BBNS01000004">
    <property type="protein sequence ID" value="GAL70022.1"/>
    <property type="molecule type" value="Genomic_DNA"/>
</dbReference>
<keyword evidence="13" id="KW-0275">Fatty acid biosynthesis</keyword>
<reference evidence="17 19" key="2">
    <citation type="submission" date="2018-02" db="EMBL/GenBank/DDBJ databases">
        <title>Genomic Encyclopedia of Archaeal and Bacterial Type Strains, Phase II (KMG-II): from individual species to whole genera.</title>
        <authorList>
            <person name="Goeker M."/>
        </authorList>
    </citation>
    <scope>NUCLEOTIDE SEQUENCE [LARGE SCALE GENOMIC DNA]</scope>
    <source>
        <strain evidence="17 19">DSM 21165</strain>
    </source>
</reference>
<name>A0A090WRK4_9FLAO</name>
<dbReference type="NCBIfam" id="TIGR00514">
    <property type="entry name" value="accC"/>
    <property type="match status" value="1"/>
</dbReference>
<keyword evidence="6" id="KW-0479">Metal-binding</keyword>
<evidence type="ECO:0000313" key="19">
    <source>
        <dbReference type="Proteomes" id="UP000251545"/>
    </source>
</evidence>
<evidence type="ECO:0000256" key="13">
    <source>
        <dbReference type="RuleBase" id="RU365063"/>
    </source>
</evidence>
<feature type="domain" description="ATP-grasp" evidence="14">
    <location>
        <begin position="120"/>
        <end position="317"/>
    </location>
</feature>
<evidence type="ECO:0000313" key="16">
    <source>
        <dbReference type="EMBL" id="GAL70022.1"/>
    </source>
</evidence>
<dbReference type="Pfam" id="PF02786">
    <property type="entry name" value="CPSase_L_D2"/>
    <property type="match status" value="1"/>
</dbReference>
<dbReference type="SUPFAM" id="SSF56059">
    <property type="entry name" value="Glutathione synthetase ATP-binding domain-like"/>
    <property type="match status" value="1"/>
</dbReference>
<protein>
    <recommendedName>
        <fullName evidence="4 13">Biotin carboxylase</fullName>
        <ecNumber evidence="4 13">6.3.4.14</ecNumber>
    </recommendedName>
    <alternativeName>
        <fullName evidence="13">Acetyl-coenzyme A carboxylase biotin carboxylase subunit A</fullName>
    </alternativeName>
</protein>
<dbReference type="PROSITE" id="PS00866">
    <property type="entry name" value="CPSASE_1"/>
    <property type="match status" value="1"/>
</dbReference>
<dbReference type="GO" id="GO:0004075">
    <property type="term" value="F:biotin carboxylase activity"/>
    <property type="evidence" value="ECO:0007669"/>
    <property type="project" value="UniProtKB-EC"/>
</dbReference>
<dbReference type="InterPro" id="IPR005479">
    <property type="entry name" value="CPAse_ATP-bd"/>
</dbReference>
<evidence type="ECO:0000256" key="1">
    <source>
        <dbReference type="ARBA" id="ARBA00003761"/>
    </source>
</evidence>
<evidence type="ECO:0000256" key="6">
    <source>
        <dbReference type="ARBA" id="ARBA00022723"/>
    </source>
</evidence>
<dbReference type="SUPFAM" id="SSF52440">
    <property type="entry name" value="PreATP-grasp domain"/>
    <property type="match status" value="1"/>
</dbReference>
<accession>A0A090WRK4</accession>
<dbReference type="Proteomes" id="UP000251545">
    <property type="component" value="Unassembled WGS sequence"/>
</dbReference>
<dbReference type="InterPro" id="IPR011054">
    <property type="entry name" value="Rudment_hybrid_motif"/>
</dbReference>
<evidence type="ECO:0000256" key="5">
    <source>
        <dbReference type="ARBA" id="ARBA00022598"/>
    </source>
</evidence>
<dbReference type="Gene3D" id="3.30.470.20">
    <property type="entry name" value="ATP-grasp fold, B domain"/>
    <property type="match status" value="1"/>
</dbReference>
<dbReference type="GO" id="GO:0046872">
    <property type="term" value="F:metal ion binding"/>
    <property type="evidence" value="ECO:0007669"/>
    <property type="project" value="UniProtKB-KW"/>
</dbReference>
<dbReference type="PROSITE" id="PS50975">
    <property type="entry name" value="ATP_GRASP"/>
    <property type="match status" value="1"/>
</dbReference>
<keyword evidence="9" id="KW-0460">Magnesium</keyword>
<comment type="function">
    <text evidence="1 13">This protein is a component of the acetyl coenzyme A carboxylase complex; first, biotin carboxylase catalyzes the carboxylation of the carrier protein and then the transcarboxylase transfers the carboxyl group to form malonyl-CoA.</text>
</comment>
<dbReference type="Proteomes" id="UP000029646">
    <property type="component" value="Unassembled WGS sequence"/>
</dbReference>
<evidence type="ECO:0000256" key="8">
    <source>
        <dbReference type="ARBA" id="ARBA00022840"/>
    </source>
</evidence>
<comment type="caution">
    <text evidence="16">The sequence shown here is derived from an EMBL/GenBank/DDBJ whole genome shotgun (WGS) entry which is preliminary data.</text>
</comment>
<dbReference type="EC" id="6.3.4.14" evidence="4 13"/>
<dbReference type="EMBL" id="PVEO01000003">
    <property type="protein sequence ID" value="PQV49530.1"/>
    <property type="molecule type" value="Genomic_DNA"/>
</dbReference>
<dbReference type="GO" id="GO:2001295">
    <property type="term" value="P:malonyl-CoA biosynthetic process"/>
    <property type="evidence" value="ECO:0007669"/>
    <property type="project" value="UniProtKB-UniPathway"/>
</dbReference>
<keyword evidence="5 13" id="KW-0436">Ligase</keyword>
<dbReference type="InterPro" id="IPR051602">
    <property type="entry name" value="ACC_Biotin_Carboxylase"/>
</dbReference>
<evidence type="ECO:0000313" key="17">
    <source>
        <dbReference type="EMBL" id="PQV49530.1"/>
    </source>
</evidence>
<comment type="catalytic activity">
    <reaction evidence="11 13">
        <text>N(6)-biotinyl-L-lysyl-[protein] + hydrogencarbonate + ATP = N(6)-carboxybiotinyl-L-lysyl-[protein] + ADP + phosphate + H(+)</text>
        <dbReference type="Rhea" id="RHEA:13501"/>
        <dbReference type="Rhea" id="RHEA-COMP:10505"/>
        <dbReference type="Rhea" id="RHEA-COMP:10506"/>
        <dbReference type="ChEBI" id="CHEBI:15378"/>
        <dbReference type="ChEBI" id="CHEBI:17544"/>
        <dbReference type="ChEBI" id="CHEBI:30616"/>
        <dbReference type="ChEBI" id="CHEBI:43474"/>
        <dbReference type="ChEBI" id="CHEBI:83144"/>
        <dbReference type="ChEBI" id="CHEBI:83145"/>
        <dbReference type="ChEBI" id="CHEBI:456216"/>
        <dbReference type="EC" id="6.3.4.14"/>
    </reaction>
</comment>
<comment type="pathway">
    <text evidence="2 13">Lipid metabolism; malonyl-CoA biosynthesis; malonyl-CoA from acetyl-CoA: step 1/1.</text>
</comment>
<dbReference type="PROSITE" id="PS50979">
    <property type="entry name" value="BC"/>
    <property type="match status" value="1"/>
</dbReference>
<dbReference type="PANTHER" id="PTHR48095">
    <property type="entry name" value="PYRUVATE CARBOXYLASE SUBUNIT A"/>
    <property type="match status" value="1"/>
</dbReference>
<gene>
    <name evidence="17" type="ORF">CLV33_103164</name>
    <name evidence="16" type="ORF">JCM19302_2597</name>
</gene>
<proteinExistence type="predicted"/>
<dbReference type="RefSeq" id="WP_042247930.1">
    <property type="nucleotide sequence ID" value="NZ_BBNS01000004.1"/>
</dbReference>
<comment type="subunit">
    <text evidence="3 13">Acetyl-CoA carboxylase is a heterohexamer of biotin carboxyl carrier protein, biotin carboxylase and the two subunits of carboxyl transferase in a 2:2 complex.</text>
</comment>
<evidence type="ECO:0000256" key="10">
    <source>
        <dbReference type="ARBA" id="ARBA00023267"/>
    </source>
</evidence>
<evidence type="ECO:0000256" key="11">
    <source>
        <dbReference type="ARBA" id="ARBA00048600"/>
    </source>
</evidence>
<dbReference type="GO" id="GO:0005524">
    <property type="term" value="F:ATP binding"/>
    <property type="evidence" value="ECO:0007669"/>
    <property type="project" value="UniProtKB-UniRule"/>
</dbReference>
<dbReference type="AlphaFoldDB" id="A0A090WRK4"/>
<dbReference type="FunFam" id="3.30.470.20:FF:000028">
    <property type="entry name" value="Methylcrotonoyl-CoA carboxylase subunit alpha, mitochondrial"/>
    <property type="match status" value="1"/>
</dbReference>
<evidence type="ECO:0000256" key="12">
    <source>
        <dbReference type="PROSITE-ProRule" id="PRU00409"/>
    </source>
</evidence>
<dbReference type="Pfam" id="PF00289">
    <property type="entry name" value="Biotin_carb_N"/>
    <property type="match status" value="1"/>
</dbReference>
<dbReference type="SUPFAM" id="SSF51246">
    <property type="entry name" value="Rudiment single hybrid motif"/>
    <property type="match status" value="1"/>
</dbReference>
<dbReference type="FunFam" id="3.40.50.20:FF:000010">
    <property type="entry name" value="Propionyl-CoA carboxylase subunit alpha"/>
    <property type="match status" value="1"/>
</dbReference>
<evidence type="ECO:0000256" key="2">
    <source>
        <dbReference type="ARBA" id="ARBA00004956"/>
    </source>
</evidence>
<dbReference type="InterPro" id="IPR011764">
    <property type="entry name" value="Biotin_carboxylation_dom"/>
</dbReference>
<organism evidence="16 18">
    <name type="scientific">Jejuia pallidilutea</name>
    <dbReference type="NCBI Taxonomy" id="504487"/>
    <lineage>
        <taxon>Bacteria</taxon>
        <taxon>Pseudomonadati</taxon>
        <taxon>Bacteroidota</taxon>
        <taxon>Flavobacteriia</taxon>
        <taxon>Flavobacteriales</taxon>
        <taxon>Flavobacteriaceae</taxon>
        <taxon>Jejuia</taxon>
    </lineage>
</organism>
<evidence type="ECO:0000259" key="14">
    <source>
        <dbReference type="PROSITE" id="PS50975"/>
    </source>
</evidence>
<dbReference type="InterPro" id="IPR005481">
    <property type="entry name" value="BC-like_N"/>
</dbReference>